<protein>
    <submittedName>
        <fullName evidence="2">Uncharacterized protein</fullName>
    </submittedName>
</protein>
<dbReference type="OrthoDB" id="9864426at2"/>
<name>A0A4P6JUU3_KTERU</name>
<feature type="transmembrane region" description="Helical" evidence="1">
    <location>
        <begin position="103"/>
        <end position="130"/>
    </location>
</feature>
<dbReference type="Proteomes" id="UP000290365">
    <property type="component" value="Chromosome"/>
</dbReference>
<proteinExistence type="predicted"/>
<dbReference type="RefSeq" id="WP_129890470.1">
    <property type="nucleotide sequence ID" value="NZ_CP035758.1"/>
</dbReference>
<keyword evidence="3" id="KW-1185">Reference proteome</keyword>
<keyword evidence="1" id="KW-0812">Transmembrane</keyword>
<gene>
    <name evidence="2" type="ORF">EPA93_26890</name>
</gene>
<feature type="transmembrane region" description="Helical" evidence="1">
    <location>
        <begin position="12"/>
        <end position="31"/>
    </location>
</feature>
<evidence type="ECO:0000256" key="1">
    <source>
        <dbReference type="SAM" id="Phobius"/>
    </source>
</evidence>
<dbReference type="EMBL" id="CP035758">
    <property type="protein sequence ID" value="QBD79417.1"/>
    <property type="molecule type" value="Genomic_DNA"/>
</dbReference>
<evidence type="ECO:0000313" key="3">
    <source>
        <dbReference type="Proteomes" id="UP000290365"/>
    </source>
</evidence>
<accession>A0A4P6JUU3</accession>
<feature type="transmembrane region" description="Helical" evidence="1">
    <location>
        <begin position="59"/>
        <end position="82"/>
    </location>
</feature>
<reference evidence="2 3" key="1">
    <citation type="submission" date="2019-01" db="EMBL/GenBank/DDBJ databases">
        <title>Ktedonosporobacter rubrisoli SCAWS-G2.</title>
        <authorList>
            <person name="Huang Y."/>
            <person name="Yan B."/>
        </authorList>
    </citation>
    <scope>NUCLEOTIDE SEQUENCE [LARGE SCALE GENOMIC DNA]</scope>
    <source>
        <strain evidence="2 3">SCAWS-G2</strain>
    </source>
</reference>
<feature type="transmembrane region" description="Helical" evidence="1">
    <location>
        <begin position="136"/>
        <end position="157"/>
    </location>
</feature>
<keyword evidence="1" id="KW-0472">Membrane</keyword>
<organism evidence="2 3">
    <name type="scientific">Ktedonosporobacter rubrisoli</name>
    <dbReference type="NCBI Taxonomy" id="2509675"/>
    <lineage>
        <taxon>Bacteria</taxon>
        <taxon>Bacillati</taxon>
        <taxon>Chloroflexota</taxon>
        <taxon>Ktedonobacteria</taxon>
        <taxon>Ktedonobacterales</taxon>
        <taxon>Ktedonosporobacteraceae</taxon>
        <taxon>Ktedonosporobacter</taxon>
    </lineage>
</organism>
<keyword evidence="1" id="KW-1133">Transmembrane helix</keyword>
<dbReference type="AlphaFoldDB" id="A0A4P6JUU3"/>
<dbReference type="KEGG" id="kbs:EPA93_26890"/>
<sequence>MKAIRATLRKPGYLTLTIVLTVVFLALYIFFDLREGGRTANLLTTHIRPPDFYLQHFGALYFFSCLILDILTSFASAVLISLSIDHYRQGSSMFTGSACSAGAVVILGISTFGCPSCVLPLVGTFGAVFFAKAMPLFGVEFKLLSVVILALTFYWLLRRLKNAEPPVMIEQASATPN</sequence>
<evidence type="ECO:0000313" key="2">
    <source>
        <dbReference type="EMBL" id="QBD79417.1"/>
    </source>
</evidence>